<dbReference type="AlphaFoldDB" id="A0AAX3BEN8"/>
<organism evidence="1 2">
    <name type="scientific">Thermospira aquatica</name>
    <dbReference type="NCBI Taxonomy" id="2828656"/>
    <lineage>
        <taxon>Bacteria</taxon>
        <taxon>Pseudomonadati</taxon>
        <taxon>Spirochaetota</taxon>
        <taxon>Spirochaetia</taxon>
        <taxon>Brevinematales</taxon>
        <taxon>Thermospiraceae</taxon>
        <taxon>Thermospira</taxon>
    </lineage>
</organism>
<evidence type="ECO:0000313" key="1">
    <source>
        <dbReference type="EMBL" id="URA10813.1"/>
    </source>
</evidence>
<dbReference type="InterPro" id="IPR008323">
    <property type="entry name" value="UCP033563"/>
</dbReference>
<dbReference type="PANTHER" id="PTHR36454">
    <property type="entry name" value="LMO2823 PROTEIN"/>
    <property type="match status" value="1"/>
</dbReference>
<dbReference type="EMBL" id="CP073355">
    <property type="protein sequence ID" value="URA10813.1"/>
    <property type="molecule type" value="Genomic_DNA"/>
</dbReference>
<dbReference type="PIRSF" id="PIRSF033563">
    <property type="entry name" value="UCP033563"/>
    <property type="match status" value="1"/>
</dbReference>
<gene>
    <name evidence="1" type="ORF">KDW03_03130</name>
</gene>
<reference evidence="1" key="1">
    <citation type="submission" date="2021-04" db="EMBL/GenBank/DDBJ databases">
        <authorList>
            <person name="Postec A."/>
        </authorList>
    </citation>
    <scope>NUCLEOTIDE SEQUENCE</scope>
    <source>
        <strain evidence="1">F1F22</strain>
    </source>
</reference>
<evidence type="ECO:0000313" key="2">
    <source>
        <dbReference type="Proteomes" id="UP001056539"/>
    </source>
</evidence>
<protein>
    <submittedName>
        <fullName evidence="1">DUF1015 domain-containing protein</fullName>
    </submittedName>
</protein>
<dbReference type="RefSeq" id="WP_271435941.1">
    <property type="nucleotide sequence ID" value="NZ_CP073355.1"/>
</dbReference>
<proteinExistence type="predicted"/>
<reference evidence="1" key="2">
    <citation type="submission" date="2022-06" db="EMBL/GenBank/DDBJ databases">
        <title>Thermospira aquatica gen. nov., sp. nov.</title>
        <authorList>
            <person name="Ben Ali Gam Z."/>
            <person name="Labat M."/>
        </authorList>
    </citation>
    <scope>NUCLEOTIDE SEQUENCE</scope>
    <source>
        <strain evidence="1">F1F22</strain>
    </source>
</reference>
<keyword evidence="2" id="KW-1185">Reference proteome</keyword>
<name>A0AAX3BEN8_9SPIR</name>
<dbReference type="PANTHER" id="PTHR36454:SF1">
    <property type="entry name" value="DUF1015 DOMAIN-CONTAINING PROTEIN"/>
    <property type="match status" value="1"/>
</dbReference>
<dbReference type="Proteomes" id="UP001056539">
    <property type="component" value="Chromosome"/>
</dbReference>
<sequence length="406" mass="47107">MVVRPFVALRPPAKYITEIQAPPYDVMSREEAAQMIHGNEKSFLRITRPDALHPDWDEHDPRLYEEARQTIQDFRTKGWLLKENKPCFYFLWQKWKEREQTAVYAAVRCEDYEKGDIRRHELTRKDKEEDRTTHIATTKVGTGPVFLTFRDLGAWEGIKNTIMAYAPEYHFIDQQEVEHKLWIIESDEMIATIQEYFEDIEKFYIADGHHRAASAYNVWKRYGDKGEGYAYFMAALFPSHELAILPYHRLVLDLNGMSSEKFLERLAERFALDVSSELDSPRKGVIGMYLDGETYHITIPSRIIPHDPIESLDVSLLQRLILHPMLGIDDPRTSQRIRFVGGIRGTQSLKKAVDNKEAAVAFAMYPVSMDELLAVADANKIMPPKSTWFEPKLKDGMLAYPLEEAF</sequence>
<dbReference type="Pfam" id="PF06245">
    <property type="entry name" value="DUF1015"/>
    <property type="match status" value="1"/>
</dbReference>
<dbReference type="KEGG" id="taqu:KDW03_03130"/>
<accession>A0AAX3BEN8</accession>